<feature type="transmembrane region" description="Helical" evidence="1">
    <location>
        <begin position="88"/>
        <end position="106"/>
    </location>
</feature>
<dbReference type="AlphaFoldDB" id="A0AA88GL22"/>
<keyword evidence="1" id="KW-1133">Transmembrane helix</keyword>
<protein>
    <submittedName>
        <fullName evidence="2">Uncharacterized protein</fullName>
    </submittedName>
</protein>
<evidence type="ECO:0000313" key="2">
    <source>
        <dbReference type="EMBL" id="KAG2378471.1"/>
    </source>
</evidence>
<gene>
    <name evidence="2" type="ORF">C9374_008110</name>
</gene>
<keyword evidence="3" id="KW-1185">Reference proteome</keyword>
<comment type="caution">
    <text evidence="2">The sequence shown here is derived from an EMBL/GenBank/DDBJ whole genome shotgun (WGS) entry which is preliminary data.</text>
</comment>
<dbReference type="Proteomes" id="UP000816034">
    <property type="component" value="Unassembled WGS sequence"/>
</dbReference>
<proteinExistence type="predicted"/>
<organism evidence="2 3">
    <name type="scientific">Naegleria lovaniensis</name>
    <name type="common">Amoeba</name>
    <dbReference type="NCBI Taxonomy" id="51637"/>
    <lineage>
        <taxon>Eukaryota</taxon>
        <taxon>Discoba</taxon>
        <taxon>Heterolobosea</taxon>
        <taxon>Tetramitia</taxon>
        <taxon>Eutetramitia</taxon>
        <taxon>Vahlkampfiidae</taxon>
        <taxon>Naegleria</taxon>
    </lineage>
</organism>
<evidence type="ECO:0000256" key="1">
    <source>
        <dbReference type="SAM" id="Phobius"/>
    </source>
</evidence>
<keyword evidence="1" id="KW-0812">Transmembrane</keyword>
<keyword evidence="1" id="KW-0472">Membrane</keyword>
<reference evidence="2 3" key="1">
    <citation type="journal article" date="2018" name="BMC Genomics">
        <title>The genome of Naegleria lovaniensis, the basis for a comparative approach to unravel pathogenicity factors of the human pathogenic amoeba N. fowleri.</title>
        <authorList>
            <person name="Liechti N."/>
            <person name="Schurch N."/>
            <person name="Bruggmann R."/>
            <person name="Wittwer M."/>
        </authorList>
    </citation>
    <scope>NUCLEOTIDE SEQUENCE [LARGE SCALE GENOMIC DNA]</scope>
    <source>
        <strain evidence="2 3">ATCC 30569</strain>
    </source>
</reference>
<accession>A0AA88GL22</accession>
<name>A0AA88GL22_NAELO</name>
<evidence type="ECO:0000313" key="3">
    <source>
        <dbReference type="Proteomes" id="UP000816034"/>
    </source>
</evidence>
<dbReference type="RefSeq" id="XP_044545733.1">
    <property type="nucleotide sequence ID" value="XM_044698151.1"/>
</dbReference>
<sequence>MSSYIREQKKILKQGIKQHLTEHCDKVQNGQYTGEDLAKEMREYRSTEKPSNFFVWKRLHKNTGVYASWKDDNFLKWTYKELTRARTFPWLVAAASWYGFVFLFPHPTQEDMKKSPNFHPHGHPPGSNMTPHYQHLVHEIEAPPKY</sequence>
<dbReference type="EMBL" id="PYSW02000032">
    <property type="protein sequence ID" value="KAG2378471.1"/>
    <property type="molecule type" value="Genomic_DNA"/>
</dbReference>
<dbReference type="GeneID" id="68100564"/>